<feature type="domain" description="Zona occludens toxin N-terminal" evidence="2">
    <location>
        <begin position="56"/>
        <end position="166"/>
    </location>
</feature>
<dbReference type="KEGG" id="pais:PFX98_19815"/>
<keyword evidence="4" id="KW-1185">Reference proteome</keyword>
<dbReference type="Proteomes" id="UP001177769">
    <property type="component" value="Chromosome"/>
</dbReference>
<feature type="region of interest" description="Disordered" evidence="1">
    <location>
        <begin position="292"/>
        <end position="325"/>
    </location>
</feature>
<protein>
    <submittedName>
        <fullName evidence="3">Zonular occludens toxin domain-containing protein</fullName>
    </submittedName>
</protein>
<gene>
    <name evidence="3" type="ORF">PFX98_19815</name>
</gene>
<name>A0AA95NCF5_9BURK</name>
<reference evidence="3" key="1">
    <citation type="submission" date="2023-01" db="EMBL/GenBank/DDBJ databases">
        <title>Whole genome sequence of Paucibacter sp. S2-9 isolated from pond sediment.</title>
        <authorList>
            <person name="Jung J.Y."/>
        </authorList>
    </citation>
    <scope>NUCLEOTIDE SEQUENCE</scope>
    <source>
        <strain evidence="3">S2-9</strain>
    </source>
</reference>
<dbReference type="AlphaFoldDB" id="A0AA95NCF5"/>
<proteinExistence type="predicted"/>
<dbReference type="Pfam" id="PF05707">
    <property type="entry name" value="Zot"/>
    <property type="match status" value="1"/>
</dbReference>
<evidence type="ECO:0000313" key="3">
    <source>
        <dbReference type="EMBL" id="WIT11128.1"/>
    </source>
</evidence>
<sequence>MITLITGAPGAGKTAALVDLLLQLTKGRAVYCDGIPELQLPHVPLDDPKRWPELVEDGAAVVIDEVQRVWRPAGAGARVPAEIEALETHRHRGLDFFLITQHPNLLHQNVRRLVGRHIHLRDVGMLGRWWYEWPEATNPETFRAAPIKKRYSLPKRVFGKYKSASIHIKPIRSMPRSVLVLGAAVLALGGLGVRAYSSVSSKLDGGKPAAHVPMARASAPGPVDPVASLTVPAAVPMAPQAAASAPKVVGCIAYRDRCSCLGSDGFPVVVEWEACQSSARGFGGLVALNMDKPTEAPKPAEKAADSQPGPGLISFGGDPRSHILK</sequence>
<feature type="compositionally biased region" description="Basic and acidic residues" evidence="1">
    <location>
        <begin position="292"/>
        <end position="304"/>
    </location>
</feature>
<dbReference type="SUPFAM" id="SSF52540">
    <property type="entry name" value="P-loop containing nucleoside triphosphate hydrolases"/>
    <property type="match status" value="1"/>
</dbReference>
<dbReference type="InterPro" id="IPR008900">
    <property type="entry name" value="Zot_N"/>
</dbReference>
<dbReference type="RefSeq" id="WP_285232207.1">
    <property type="nucleotide sequence ID" value="NZ_CP116346.1"/>
</dbReference>
<accession>A0AA95NCF5</accession>
<dbReference type="Gene3D" id="3.40.50.300">
    <property type="entry name" value="P-loop containing nucleotide triphosphate hydrolases"/>
    <property type="match status" value="1"/>
</dbReference>
<dbReference type="EMBL" id="CP116346">
    <property type="protein sequence ID" value="WIT11128.1"/>
    <property type="molecule type" value="Genomic_DNA"/>
</dbReference>
<evidence type="ECO:0000313" key="4">
    <source>
        <dbReference type="Proteomes" id="UP001177769"/>
    </source>
</evidence>
<organism evidence="3 4">
    <name type="scientific">Paucibacter sediminis</name>
    <dbReference type="NCBI Taxonomy" id="3019553"/>
    <lineage>
        <taxon>Bacteria</taxon>
        <taxon>Pseudomonadati</taxon>
        <taxon>Pseudomonadota</taxon>
        <taxon>Betaproteobacteria</taxon>
        <taxon>Burkholderiales</taxon>
        <taxon>Sphaerotilaceae</taxon>
        <taxon>Roseateles</taxon>
    </lineage>
</organism>
<evidence type="ECO:0000259" key="2">
    <source>
        <dbReference type="Pfam" id="PF05707"/>
    </source>
</evidence>
<dbReference type="InterPro" id="IPR027417">
    <property type="entry name" value="P-loop_NTPase"/>
</dbReference>
<evidence type="ECO:0000256" key="1">
    <source>
        <dbReference type="SAM" id="MobiDB-lite"/>
    </source>
</evidence>